<evidence type="ECO:0000313" key="3">
    <source>
        <dbReference type="Proteomes" id="UP001156701"/>
    </source>
</evidence>
<protein>
    <submittedName>
        <fullName evidence="1">Uncharacterized protein</fullName>
    </submittedName>
</protein>
<dbReference type="Proteomes" id="UP001176478">
    <property type="component" value="Unassembled WGS sequence"/>
</dbReference>
<evidence type="ECO:0000313" key="2">
    <source>
        <dbReference type="EMBL" id="MDO7858819.1"/>
    </source>
</evidence>
<sequence>MPNINNTHLLHANTDYIITLAQADTDDGIKNFFIDNHTNTAYQLVSLKNREIQFHQTAPSILDILKKNGSLLANRMVHVNLSELIQGINLTGNSSLTTNPNFTKLILSQYNTVITQPNRFKAISELSQVEKNQYQQLTRSTDTAQLRAALLSLIDDEVKGELNIMAKEWGMYGMSACEVDKKSYALFKEFYDEKMKEHAVCKDDYKKLDFATQNIKTAITDPRCLNAKLTPLQIFKAAYQLGDIPAVSNFRFMFNPASKDDGKYREWMYHFDNSNYAAEFKLITTRTANSLEANTEQCLAAFPYDTESTIRFTKNEAATKFPTMDNLQHEFSHVPGAHYTVIRNPNNTTPIETGIRTEMIVHHRSASGQNETQSRDAELMTFHGTERCQPFLSIQELASAPHLTSLQRFVLGGFIDTDPNEFIDKLREEKETLNAQVKQSIQHQHFVPLDNITVAKFSEQGIQVTNQSLFNKQVSTYDNLPEVLDKIPKLKLDHPLTEQQKTVLAIVPLLMNYDQNAELKPDCSENKAFPARTQLRERTKEAFTKPLLRDLPNITFHDPADHLIANQHIIQLAKDIQQFYQDVVQSLTISNTEPKQIALYESRAALAEEYIGQFDKRATYPETHQVLALFTYYMIEDLKSDSELQRNNQALFHKIEAQQRPLLQHFASHRLLNDMLSDG</sequence>
<comment type="caution">
    <text evidence="1">The sequence shown here is derived from an EMBL/GenBank/DDBJ whole genome shotgun (WGS) entry which is preliminary data.</text>
</comment>
<proteinExistence type="predicted"/>
<organism evidence="1 3">
    <name type="scientific">Providencia huashanensis</name>
    <dbReference type="NCBI Taxonomy" id="3037798"/>
    <lineage>
        <taxon>Bacteria</taxon>
        <taxon>Pseudomonadati</taxon>
        <taxon>Pseudomonadota</taxon>
        <taxon>Gammaproteobacteria</taxon>
        <taxon>Enterobacterales</taxon>
        <taxon>Morganellaceae</taxon>
        <taxon>Providencia</taxon>
    </lineage>
</organism>
<dbReference type="EMBL" id="JARRYG010000010">
    <property type="protein sequence ID" value="MDG4696849.1"/>
    <property type="molecule type" value="Genomic_DNA"/>
</dbReference>
<dbReference type="Proteomes" id="UP001156701">
    <property type="component" value="Unassembled WGS sequence"/>
</dbReference>
<reference evidence="2" key="3">
    <citation type="journal article" date="2024" name="Int. J. Antimicrob. Agents">
        <title>Identification of a novel Providencia species showing multi-drug-resistant in three patients with hospital-acquired infection.</title>
        <authorList>
            <person name="Yang W."/>
            <person name="Chen J."/>
            <person name="Yang F."/>
            <person name="Ji P."/>
            <person name="Shen S."/>
            <person name="Yin D."/>
            <person name="Hu F."/>
        </authorList>
    </citation>
    <scope>NUCLEOTIDE SEQUENCE</scope>
    <source>
        <strain evidence="2">CRE-138-0111</strain>
    </source>
</reference>
<reference evidence="1" key="1">
    <citation type="submission" date="2023-03" db="EMBL/GenBank/DDBJ databases">
        <title>a new species belonging to Providencia genus.</title>
        <authorList>
            <person name="Yang W."/>
            <person name="Hu F."/>
            <person name="Shen S."/>
            <person name="Ding L."/>
            <person name="Yin D."/>
        </authorList>
    </citation>
    <scope>NUCLEOTIDE SEQUENCE</scope>
    <source>
        <strain evidence="1">CRE-3FA-0001</strain>
    </source>
</reference>
<keyword evidence="4" id="KW-1185">Reference proteome</keyword>
<dbReference type="AlphaFoldDB" id="A0AA42FHQ4"/>
<dbReference type="RefSeq" id="WP_166686808.1">
    <property type="nucleotide sequence ID" value="NZ_JARRYG010000010.1"/>
</dbReference>
<reference evidence="2" key="2">
    <citation type="submission" date="2023-07" db="EMBL/GenBank/DDBJ databases">
        <authorList>
            <person name="Yang W."/>
            <person name="Chen J."/>
            <person name="Ji P."/>
            <person name="Hu F."/>
        </authorList>
    </citation>
    <scope>NUCLEOTIDE SEQUENCE</scope>
    <source>
        <strain evidence="2">CRE-138-0111</strain>
    </source>
</reference>
<gene>
    <name evidence="1" type="ORF">P7V44_11415</name>
    <name evidence="2" type="ORF">Q5E86_21255</name>
</gene>
<dbReference type="EMBL" id="JAUQTG010000020">
    <property type="protein sequence ID" value="MDO7858819.1"/>
    <property type="molecule type" value="Genomic_DNA"/>
</dbReference>
<evidence type="ECO:0000313" key="4">
    <source>
        <dbReference type="Proteomes" id="UP001176478"/>
    </source>
</evidence>
<evidence type="ECO:0000313" key="1">
    <source>
        <dbReference type="EMBL" id="MDG4696849.1"/>
    </source>
</evidence>
<accession>A0AA42FHQ4</accession>
<name>A0AA42FHQ4_9GAMM</name>